<dbReference type="SUPFAM" id="SSF53756">
    <property type="entry name" value="UDP-Glycosyltransferase/glycogen phosphorylase"/>
    <property type="match status" value="1"/>
</dbReference>
<dbReference type="Pfam" id="PF13439">
    <property type="entry name" value="Glyco_transf_4"/>
    <property type="match status" value="1"/>
</dbReference>
<feature type="domain" description="Glycosyltransferase subfamily 4-like N-terminal" evidence="2">
    <location>
        <begin position="55"/>
        <end position="173"/>
    </location>
</feature>
<evidence type="ECO:0000313" key="4">
    <source>
        <dbReference type="Proteomes" id="UP000321353"/>
    </source>
</evidence>
<dbReference type="AlphaFoldDB" id="A0A5B9MA08"/>
<dbReference type="InterPro" id="IPR001296">
    <property type="entry name" value="Glyco_trans_1"/>
</dbReference>
<keyword evidence="3" id="KW-0328">Glycosyltransferase</keyword>
<dbReference type="Gene3D" id="3.40.50.2000">
    <property type="entry name" value="Glycogen Phosphorylase B"/>
    <property type="match status" value="2"/>
</dbReference>
<dbReference type="InterPro" id="IPR008928">
    <property type="entry name" value="6-hairpin_glycosidase_sf"/>
</dbReference>
<organism evidence="3 4">
    <name type="scientific">Stieleria maiorica</name>
    <dbReference type="NCBI Taxonomy" id="2795974"/>
    <lineage>
        <taxon>Bacteria</taxon>
        <taxon>Pseudomonadati</taxon>
        <taxon>Planctomycetota</taxon>
        <taxon>Planctomycetia</taxon>
        <taxon>Pirellulales</taxon>
        <taxon>Pirellulaceae</taxon>
        <taxon>Stieleria</taxon>
    </lineage>
</organism>
<reference evidence="3 4" key="1">
    <citation type="submission" date="2019-02" db="EMBL/GenBank/DDBJ databases">
        <title>Planctomycetal bacteria perform biofilm scaping via a novel small molecule.</title>
        <authorList>
            <person name="Jeske O."/>
            <person name="Boedeker C."/>
            <person name="Wiegand S."/>
            <person name="Breitling P."/>
            <person name="Kallscheuer N."/>
            <person name="Jogler M."/>
            <person name="Rohde M."/>
            <person name="Petersen J."/>
            <person name="Medema M.H."/>
            <person name="Surup F."/>
            <person name="Jogler C."/>
        </authorList>
    </citation>
    <scope>NUCLEOTIDE SEQUENCE [LARGE SCALE GENOMIC DNA]</scope>
    <source>
        <strain evidence="3 4">Mal15</strain>
    </source>
</reference>
<dbReference type="SUPFAM" id="SSF48208">
    <property type="entry name" value="Six-hairpin glycosidases"/>
    <property type="match status" value="1"/>
</dbReference>
<evidence type="ECO:0000259" key="2">
    <source>
        <dbReference type="Pfam" id="PF13439"/>
    </source>
</evidence>
<proteinExistence type="predicted"/>
<keyword evidence="3" id="KW-0808">Transferase</keyword>
<dbReference type="Pfam" id="PF00534">
    <property type="entry name" value="Glycos_transf_1"/>
    <property type="match status" value="1"/>
</dbReference>
<dbReference type="CDD" id="cd03822">
    <property type="entry name" value="GT4_mannosyltransferase-like"/>
    <property type="match status" value="1"/>
</dbReference>
<feature type="domain" description="Glycosyl transferase family 1" evidence="1">
    <location>
        <begin position="185"/>
        <end position="359"/>
    </location>
</feature>
<dbReference type="PANTHER" id="PTHR12526:SF572">
    <property type="entry name" value="BLL5144 PROTEIN"/>
    <property type="match status" value="1"/>
</dbReference>
<accession>A0A5B9MA08</accession>
<keyword evidence="4" id="KW-1185">Reference proteome</keyword>
<dbReference type="GO" id="GO:0005975">
    <property type="term" value="P:carbohydrate metabolic process"/>
    <property type="evidence" value="ECO:0007669"/>
    <property type="project" value="InterPro"/>
</dbReference>
<dbReference type="InterPro" id="IPR028098">
    <property type="entry name" value="Glyco_trans_4-like_N"/>
</dbReference>
<dbReference type="EMBL" id="CP036264">
    <property type="protein sequence ID" value="QEF97369.1"/>
    <property type="molecule type" value="Genomic_DNA"/>
</dbReference>
<dbReference type="GO" id="GO:0016757">
    <property type="term" value="F:glycosyltransferase activity"/>
    <property type="evidence" value="ECO:0007669"/>
    <property type="project" value="UniProtKB-KW"/>
</dbReference>
<dbReference type="KEGG" id="smam:Mal15_14090"/>
<evidence type="ECO:0000259" key="1">
    <source>
        <dbReference type="Pfam" id="PF00534"/>
    </source>
</evidence>
<sequence>MANPDLTKIAFVGDYTPRKCGIATFTHDLRGAVASASSAQCIVVPVDDLADGYNYPPEVRFQIIEQDIDAYRRAADFLNFSNVDVVSLQHEFGIYGGLGGSHILAFLRDIRIPVVTTLHTVLSDPDATQRRVMEQLTELSTRLVVMTERSRVTLCKTYTVPESKVDLIAHGIPDAPYADTSGFKKHFGVEGRQVALTFGLLSPNKGIEYVLRSIPDVVREFPDFIYLILGATHPSLVRSEGERYRISLERMAKELGITRHVSFYNRFVELHELTEFIGASDLYITPYLNEAQAVSGTLAYAFGCGQAVISTPYWHAQELLADDRGVLVPFADSDAIAREIISLLGDDRRRRAMRDHAYEMGRDMLWSHVAEIYLRSFHDAQAKRANDRKPLAMRTLDEQPLDLPHMNLEHLQRMTDSAGIIQHASFSIPNHHEGYCTDDNARALILTVLLEELGKDSQELHSLASTYAAFLNYAFNERSRRFRNFLGFDRRWLEEDGSDDSQGRAVWALGTCVGRSRRRGFQAWAMELFSKALPACESTTSPRTWALALLGVHEYLRRMSGDRVIGQTGERLAEKLVDLYDHVATEDWCWFEDVASYNNAKLSHALILNGRWNDNPRITEIGLESLRWLCAKQLSPEGRFRPIGCNGFCRQGETLAVYDQQAIEAHAMVSAAIAAFDVVKEPFWCEQAHLAFDWFLGRNDLGLPIYNAMTGGCYDGLAEHQVNENQGAESTLAYLLSLAEMQRLEVSLAAFKSSLPNPTTKLGQPKESTTGAYAT</sequence>
<dbReference type="Proteomes" id="UP000321353">
    <property type="component" value="Chromosome"/>
</dbReference>
<dbReference type="PANTHER" id="PTHR12526">
    <property type="entry name" value="GLYCOSYLTRANSFERASE"/>
    <property type="match status" value="1"/>
</dbReference>
<name>A0A5B9MA08_9BACT</name>
<gene>
    <name evidence="3" type="primary">pimB_1</name>
    <name evidence="3" type="ORF">Mal15_14090</name>
</gene>
<evidence type="ECO:0000313" key="3">
    <source>
        <dbReference type="EMBL" id="QEF97369.1"/>
    </source>
</evidence>
<protein>
    <submittedName>
        <fullName evidence="3">GDP-mannose-dependent alpha-(1-6)-phosphatidylinositol monomannoside mannosyltransferase</fullName>
    </submittedName>
</protein>